<dbReference type="InterPro" id="IPR050314">
    <property type="entry name" value="Glycosyl_Hydrlase_18"/>
</dbReference>
<dbReference type="Pfam" id="PF00704">
    <property type="entry name" value="Glyco_hydro_18"/>
    <property type="match status" value="1"/>
</dbReference>
<reference evidence="14" key="1">
    <citation type="submission" date="2015-11" db="EMBL/GenBank/DDBJ databases">
        <title>De novo transcriptome assembly of four potential Pierce s Disease insect vectors from Arizona vineyards.</title>
        <authorList>
            <person name="Tassone E.E."/>
        </authorList>
    </citation>
    <scope>NUCLEOTIDE SEQUENCE</scope>
</reference>
<dbReference type="InterPro" id="IPR029070">
    <property type="entry name" value="Chitinase_insertion_sf"/>
</dbReference>
<dbReference type="AlphaFoldDB" id="A0A1B6GCT7"/>
<dbReference type="Gene3D" id="3.20.20.80">
    <property type="entry name" value="Glycosidases"/>
    <property type="match status" value="1"/>
</dbReference>
<dbReference type="EMBL" id="GECZ01009511">
    <property type="protein sequence ID" value="JAS60258.1"/>
    <property type="molecule type" value="Transcribed_RNA"/>
</dbReference>
<sequence>LTLQEPEVCRPRLLRGSRNSDLKMAAVYFAILLCCSIAFCADAADPKPTNEDKKVVCYYTNWSYKRPGSYAFTPEKIDPFLCTHIIYAFIKIGQKNNLISSDPEFDFNQRGFANATALKKKNKNLKVMIGVGGWVTGTLPFMGISSNETNRKEFAKNAVRFIRGYMFDGIDLNWQHPGVKEGGSPQDRENYVKLAQTLREEFEIEAVQKNKPKLLLSISIAHHEKFLPGYDIASFNTYMDFISVICYDYHFSYESAVNHHSPLYSLEEDSDYSYDAQININYTINYFKELADPAKLVLGIPVYGRTYKLENTEDTALGSYADGPGDKGPVTGEKGFFAYFEICNFVKNENWTVVQTKPGSAGPYAYKGDQWVCYDDLDMIRNKVAYANKEGLSGVMFWTIDYDDFEGNCQETKFPLIRTARDALFTSDMMVFPDDGYQNSVADTPSRVSPSPPVVPKRSDNRPQKKPCKLGKPQLVPKPTRAPNPLAVPRTPVPPRDEYPEQSDVSEPQSNIVGDLIRLIQRAGGMTNFCNILRDTMATQPASSFLHKRGYNDRGDSENTLVFESPNLPPILVALSNSSIYIKEINVFHKS</sequence>
<keyword evidence="9" id="KW-0119">Carbohydrate metabolism</keyword>
<keyword evidence="7" id="KW-0146">Chitin degradation</keyword>
<dbReference type="PANTHER" id="PTHR11177:SF399">
    <property type="entry name" value="CHITINASE 6, ISOFORM C"/>
    <property type="match status" value="1"/>
</dbReference>
<dbReference type="GO" id="GO:0008061">
    <property type="term" value="F:chitin binding"/>
    <property type="evidence" value="ECO:0007669"/>
    <property type="project" value="UniProtKB-KW"/>
</dbReference>
<dbReference type="GO" id="GO:0005576">
    <property type="term" value="C:extracellular region"/>
    <property type="evidence" value="ECO:0007669"/>
    <property type="project" value="TreeGrafter"/>
</dbReference>
<dbReference type="GO" id="GO:0006032">
    <property type="term" value="P:chitin catabolic process"/>
    <property type="evidence" value="ECO:0007669"/>
    <property type="project" value="UniProtKB-KW"/>
</dbReference>
<comment type="catalytic activity">
    <reaction evidence="1">
        <text>Random endo-hydrolysis of N-acetyl-beta-D-glucosaminide (1-&gt;4)-beta-linkages in chitin and chitodextrins.</text>
        <dbReference type="EC" id="3.2.1.14"/>
    </reaction>
</comment>
<protein>
    <recommendedName>
        <fullName evidence="3">chitinase</fullName>
        <ecNumber evidence="3">3.2.1.14</ecNumber>
    </recommendedName>
</protein>
<evidence type="ECO:0000256" key="2">
    <source>
        <dbReference type="ARBA" id="ARBA00009121"/>
    </source>
</evidence>
<name>A0A1B6GCT7_9HEMI</name>
<dbReference type="PROSITE" id="PS51910">
    <property type="entry name" value="GH18_2"/>
    <property type="match status" value="1"/>
</dbReference>
<accession>A0A1B6GCT7</accession>
<evidence type="ECO:0000256" key="8">
    <source>
        <dbReference type="ARBA" id="ARBA00023157"/>
    </source>
</evidence>
<dbReference type="FunFam" id="3.10.50.10:FF:000004">
    <property type="entry name" value="Chitinase 5"/>
    <property type="match status" value="1"/>
</dbReference>
<evidence type="ECO:0000256" key="6">
    <source>
        <dbReference type="ARBA" id="ARBA00022801"/>
    </source>
</evidence>
<feature type="non-terminal residue" evidence="14">
    <location>
        <position position="1"/>
    </location>
</feature>
<evidence type="ECO:0000259" key="13">
    <source>
        <dbReference type="PROSITE" id="PS51910"/>
    </source>
</evidence>
<feature type="region of interest" description="Disordered" evidence="12">
    <location>
        <begin position="436"/>
        <end position="508"/>
    </location>
</feature>
<dbReference type="SUPFAM" id="SSF54556">
    <property type="entry name" value="Chitinase insertion domain"/>
    <property type="match status" value="1"/>
</dbReference>
<dbReference type="InterPro" id="IPR011583">
    <property type="entry name" value="Chitinase_II/V-like_cat"/>
</dbReference>
<dbReference type="EC" id="3.2.1.14" evidence="3"/>
<evidence type="ECO:0000313" key="14">
    <source>
        <dbReference type="EMBL" id="JAS60258.1"/>
    </source>
</evidence>
<evidence type="ECO:0000256" key="10">
    <source>
        <dbReference type="ARBA" id="ARBA00023295"/>
    </source>
</evidence>
<dbReference type="SMART" id="SM00636">
    <property type="entry name" value="Glyco_18"/>
    <property type="match status" value="1"/>
</dbReference>
<organism evidence="14">
    <name type="scientific">Cuerna arida</name>
    <dbReference type="NCBI Taxonomy" id="1464854"/>
    <lineage>
        <taxon>Eukaryota</taxon>
        <taxon>Metazoa</taxon>
        <taxon>Ecdysozoa</taxon>
        <taxon>Arthropoda</taxon>
        <taxon>Hexapoda</taxon>
        <taxon>Insecta</taxon>
        <taxon>Pterygota</taxon>
        <taxon>Neoptera</taxon>
        <taxon>Paraneoptera</taxon>
        <taxon>Hemiptera</taxon>
        <taxon>Auchenorrhyncha</taxon>
        <taxon>Membracoidea</taxon>
        <taxon>Cicadellidae</taxon>
        <taxon>Cicadellinae</taxon>
        <taxon>Proconiini</taxon>
        <taxon>Cuerna</taxon>
    </lineage>
</organism>
<dbReference type="Gene3D" id="3.10.50.10">
    <property type="match status" value="1"/>
</dbReference>
<dbReference type="PANTHER" id="PTHR11177">
    <property type="entry name" value="CHITINASE"/>
    <property type="match status" value="1"/>
</dbReference>
<evidence type="ECO:0000256" key="5">
    <source>
        <dbReference type="ARBA" id="ARBA00022729"/>
    </source>
</evidence>
<evidence type="ECO:0000256" key="3">
    <source>
        <dbReference type="ARBA" id="ARBA00012729"/>
    </source>
</evidence>
<keyword evidence="6" id="KW-0378">Hydrolase</keyword>
<evidence type="ECO:0000256" key="11">
    <source>
        <dbReference type="ARBA" id="ARBA00023326"/>
    </source>
</evidence>
<dbReference type="GO" id="GO:0008843">
    <property type="term" value="F:endochitinase activity"/>
    <property type="evidence" value="ECO:0007669"/>
    <property type="project" value="UniProtKB-EC"/>
</dbReference>
<keyword evidence="10" id="KW-0326">Glycosidase</keyword>
<keyword evidence="5" id="KW-0732">Signal</keyword>
<evidence type="ECO:0000256" key="12">
    <source>
        <dbReference type="SAM" id="MobiDB-lite"/>
    </source>
</evidence>
<dbReference type="SUPFAM" id="SSF51445">
    <property type="entry name" value="(Trans)glycosidases"/>
    <property type="match status" value="1"/>
</dbReference>
<evidence type="ECO:0000256" key="1">
    <source>
        <dbReference type="ARBA" id="ARBA00000822"/>
    </source>
</evidence>
<proteinExistence type="inferred from homology"/>
<gene>
    <name evidence="14" type="ORF">g.31405</name>
</gene>
<keyword evidence="8" id="KW-1015">Disulfide bond</keyword>
<feature type="domain" description="GH18" evidence="13">
    <location>
        <begin position="53"/>
        <end position="427"/>
    </location>
</feature>
<dbReference type="GO" id="GO:0000272">
    <property type="term" value="P:polysaccharide catabolic process"/>
    <property type="evidence" value="ECO:0007669"/>
    <property type="project" value="UniProtKB-KW"/>
</dbReference>
<evidence type="ECO:0000256" key="9">
    <source>
        <dbReference type="ARBA" id="ARBA00023277"/>
    </source>
</evidence>
<comment type="similarity">
    <text evidence="2">Belongs to the glycosyl hydrolase 18 family. Chitinase class II subfamily.</text>
</comment>
<keyword evidence="11" id="KW-0624">Polysaccharide degradation</keyword>
<dbReference type="InterPro" id="IPR017853">
    <property type="entry name" value="GH"/>
</dbReference>
<evidence type="ECO:0000256" key="4">
    <source>
        <dbReference type="ARBA" id="ARBA00022669"/>
    </source>
</evidence>
<evidence type="ECO:0000256" key="7">
    <source>
        <dbReference type="ARBA" id="ARBA00023024"/>
    </source>
</evidence>
<keyword evidence="4" id="KW-0147">Chitin-binding</keyword>
<dbReference type="InterPro" id="IPR001223">
    <property type="entry name" value="Glyco_hydro18_cat"/>
</dbReference>